<evidence type="ECO:0000256" key="3">
    <source>
        <dbReference type="ARBA" id="ARBA00022553"/>
    </source>
</evidence>
<dbReference type="PANTHER" id="PTHR12019:SF9">
    <property type="entry name" value="THYMOPOIETIN"/>
    <property type="match status" value="1"/>
</dbReference>
<dbReference type="InterPro" id="IPR013146">
    <property type="entry name" value="LEM-like_dom"/>
</dbReference>
<dbReference type="RefSeq" id="XP_006822726.1">
    <property type="nucleotide sequence ID" value="XM_006822663.1"/>
</dbReference>
<evidence type="ECO:0000313" key="9">
    <source>
        <dbReference type="Proteomes" id="UP000694865"/>
    </source>
</evidence>
<dbReference type="SMART" id="SM01261">
    <property type="entry name" value="Thymopoietin"/>
    <property type="match status" value="1"/>
</dbReference>
<reference evidence="10" key="1">
    <citation type="submission" date="2025-08" db="UniProtKB">
        <authorList>
            <consortium name="RefSeq"/>
        </authorList>
    </citation>
    <scope>IDENTIFICATION</scope>
    <source>
        <tissue evidence="10">Testes</tissue>
    </source>
</reference>
<keyword evidence="3" id="KW-0597">Phosphoprotein</keyword>
<dbReference type="CDD" id="cd12935">
    <property type="entry name" value="LEM_like"/>
    <property type="match status" value="1"/>
</dbReference>
<evidence type="ECO:0000256" key="4">
    <source>
        <dbReference type="ARBA" id="ARBA00022990"/>
    </source>
</evidence>
<keyword evidence="2" id="KW-0488">Methylation</keyword>
<evidence type="ECO:0000259" key="8">
    <source>
        <dbReference type="PROSITE" id="PS50955"/>
    </source>
</evidence>
<evidence type="ECO:0000259" key="7">
    <source>
        <dbReference type="PROSITE" id="PS50954"/>
    </source>
</evidence>
<feature type="region of interest" description="Disordered" evidence="6">
    <location>
        <begin position="52"/>
        <end position="89"/>
    </location>
</feature>
<dbReference type="SMART" id="SM00540">
    <property type="entry name" value="LEM"/>
    <property type="match status" value="1"/>
</dbReference>
<dbReference type="CDD" id="cd12940">
    <property type="entry name" value="LEM_LAP2_LEMD1"/>
    <property type="match status" value="1"/>
</dbReference>
<dbReference type="InterPro" id="IPR011015">
    <property type="entry name" value="LEM/LEM-like_dom_sf"/>
</dbReference>
<evidence type="ECO:0000313" key="10">
    <source>
        <dbReference type="RefSeq" id="XP_006822726.1"/>
    </source>
</evidence>
<keyword evidence="9" id="KW-1185">Reference proteome</keyword>
<gene>
    <name evidence="10" type="primary">LOC102809016</name>
</gene>
<dbReference type="PROSITE" id="PS50955">
    <property type="entry name" value="LEM_LIKE"/>
    <property type="match status" value="1"/>
</dbReference>
<feature type="domain" description="LEM-like" evidence="8">
    <location>
        <begin position="5"/>
        <end position="48"/>
    </location>
</feature>
<dbReference type="PANTHER" id="PTHR12019">
    <property type="entry name" value="LAMINA-ASSOCIATED POLYPEPTIDE THYMOPOIETIN"/>
    <property type="match status" value="1"/>
</dbReference>
<dbReference type="InterPro" id="IPR003887">
    <property type="entry name" value="LEM_dom"/>
</dbReference>
<evidence type="ECO:0000256" key="2">
    <source>
        <dbReference type="ARBA" id="ARBA00022481"/>
    </source>
</evidence>
<dbReference type="Proteomes" id="UP000694865">
    <property type="component" value="Unplaced"/>
</dbReference>
<feature type="domain" description="LEM" evidence="7">
    <location>
        <begin position="97"/>
        <end position="141"/>
    </location>
</feature>
<name>A0ABM0MRT5_SACKO</name>
<feature type="compositionally biased region" description="Basic and acidic residues" evidence="6">
    <location>
        <begin position="57"/>
        <end position="73"/>
    </location>
</feature>
<keyword evidence="5" id="KW-0238">DNA-binding</keyword>
<protein>
    <submittedName>
        <fullName evidence="10">Lamina-associated polypeptide 2, isoforms beta/delta/epsilon/gamma-like</fullName>
    </submittedName>
</protein>
<dbReference type="Pfam" id="PF08198">
    <property type="entry name" value="Thymopoietin"/>
    <property type="match status" value="1"/>
</dbReference>
<evidence type="ECO:0000256" key="1">
    <source>
        <dbReference type="ARBA" id="ARBA00007744"/>
    </source>
</evidence>
<proteinExistence type="inferred from homology"/>
<dbReference type="Gene3D" id="1.10.720.40">
    <property type="match status" value="2"/>
</dbReference>
<sequence>MSTIVADPSVLTKDRLKSDLQSHNIPLPSGDARKDAYVKLYLKHLTPLIAKKHRDSPKRSEFSSDEESTPRVRGERKKTTKKSSSSRVISRDDIEIEKDVANLSDTELASALQELGATIGPITATTRSVYERKLIKLRSGQTQIEQDEESDDYSDSDEDVPNVVQLMLKAQHDCKEWIFFVEQSPVHVYDEFNYNCYIGRAQKVGGYNGRALNRGGYIGRALGRGGYIDRDLNRGGYIGRAQKVGGYIGRAQKVGGYIGRAQKVGGYIGRAQKVGGYIGRAQKVDCYIGRAQKVVVILAELRK</sequence>
<evidence type="ECO:0000256" key="5">
    <source>
        <dbReference type="ARBA" id="ARBA00023125"/>
    </source>
</evidence>
<dbReference type="SUPFAM" id="SSF63451">
    <property type="entry name" value="LEM domain"/>
    <property type="match status" value="2"/>
</dbReference>
<evidence type="ECO:0000256" key="6">
    <source>
        <dbReference type="SAM" id="MobiDB-lite"/>
    </source>
</evidence>
<accession>A0ABM0MRT5</accession>
<comment type="similarity">
    <text evidence="1">Belongs to the LEM family.</text>
</comment>
<dbReference type="InterPro" id="IPR051656">
    <property type="entry name" value="LEM_domain"/>
</dbReference>
<keyword evidence="4" id="KW-0007">Acetylation</keyword>
<organism evidence="9 10">
    <name type="scientific">Saccoglossus kowalevskii</name>
    <name type="common">Acorn worm</name>
    <dbReference type="NCBI Taxonomy" id="10224"/>
    <lineage>
        <taxon>Eukaryota</taxon>
        <taxon>Metazoa</taxon>
        <taxon>Hemichordata</taxon>
        <taxon>Enteropneusta</taxon>
        <taxon>Harrimaniidae</taxon>
        <taxon>Saccoglossus</taxon>
    </lineage>
</organism>
<dbReference type="Pfam" id="PF03020">
    <property type="entry name" value="LEM"/>
    <property type="match status" value="1"/>
</dbReference>
<dbReference type="PROSITE" id="PS50954">
    <property type="entry name" value="LEM"/>
    <property type="match status" value="1"/>
</dbReference>
<dbReference type="GeneID" id="102809016"/>